<dbReference type="AlphaFoldDB" id="A0A0D2NSN2"/>
<feature type="compositionally biased region" description="Low complexity" evidence="1">
    <location>
        <begin position="1"/>
        <end position="19"/>
    </location>
</feature>
<organism evidence="2 3">
    <name type="scientific">Hypholoma sublateritium (strain FD-334 SS-4)</name>
    <dbReference type="NCBI Taxonomy" id="945553"/>
    <lineage>
        <taxon>Eukaryota</taxon>
        <taxon>Fungi</taxon>
        <taxon>Dikarya</taxon>
        <taxon>Basidiomycota</taxon>
        <taxon>Agaricomycotina</taxon>
        <taxon>Agaricomycetes</taxon>
        <taxon>Agaricomycetidae</taxon>
        <taxon>Agaricales</taxon>
        <taxon>Agaricineae</taxon>
        <taxon>Strophariaceae</taxon>
        <taxon>Hypholoma</taxon>
    </lineage>
</organism>
<feature type="compositionally biased region" description="Basic and acidic residues" evidence="1">
    <location>
        <begin position="586"/>
        <end position="600"/>
    </location>
</feature>
<dbReference type="Proteomes" id="UP000054270">
    <property type="component" value="Unassembled WGS sequence"/>
</dbReference>
<feature type="region of interest" description="Disordered" evidence="1">
    <location>
        <begin position="1"/>
        <end position="20"/>
    </location>
</feature>
<evidence type="ECO:0000256" key="1">
    <source>
        <dbReference type="SAM" id="MobiDB-lite"/>
    </source>
</evidence>
<dbReference type="EMBL" id="KN817575">
    <property type="protein sequence ID" value="KJA19626.1"/>
    <property type="molecule type" value="Genomic_DNA"/>
</dbReference>
<reference evidence="3" key="1">
    <citation type="submission" date="2014-04" db="EMBL/GenBank/DDBJ databases">
        <title>Evolutionary Origins and Diversification of the Mycorrhizal Mutualists.</title>
        <authorList>
            <consortium name="DOE Joint Genome Institute"/>
            <consortium name="Mycorrhizal Genomics Consortium"/>
            <person name="Kohler A."/>
            <person name="Kuo A."/>
            <person name="Nagy L.G."/>
            <person name="Floudas D."/>
            <person name="Copeland A."/>
            <person name="Barry K.W."/>
            <person name="Cichocki N."/>
            <person name="Veneault-Fourrey C."/>
            <person name="LaButti K."/>
            <person name="Lindquist E.A."/>
            <person name="Lipzen A."/>
            <person name="Lundell T."/>
            <person name="Morin E."/>
            <person name="Murat C."/>
            <person name="Riley R."/>
            <person name="Ohm R."/>
            <person name="Sun H."/>
            <person name="Tunlid A."/>
            <person name="Henrissat B."/>
            <person name="Grigoriev I.V."/>
            <person name="Hibbett D.S."/>
            <person name="Martin F."/>
        </authorList>
    </citation>
    <scope>NUCLEOTIDE SEQUENCE [LARGE SCALE GENOMIC DNA]</scope>
    <source>
        <strain evidence="3">FD-334 SS-4</strain>
    </source>
</reference>
<proteinExistence type="predicted"/>
<protein>
    <submittedName>
        <fullName evidence="2">Uncharacterized protein</fullName>
    </submittedName>
</protein>
<dbReference type="Pfam" id="PF20414">
    <property type="entry name" value="DUF6698"/>
    <property type="match status" value="1"/>
</dbReference>
<dbReference type="InterPro" id="IPR046521">
    <property type="entry name" value="DUF6698"/>
</dbReference>
<evidence type="ECO:0000313" key="3">
    <source>
        <dbReference type="Proteomes" id="UP000054270"/>
    </source>
</evidence>
<accession>A0A0D2NSN2</accession>
<keyword evidence="3" id="KW-1185">Reference proteome</keyword>
<dbReference type="OMA" id="CPITHID"/>
<feature type="compositionally biased region" description="Basic residues" evidence="1">
    <location>
        <begin position="573"/>
        <end position="585"/>
    </location>
</feature>
<dbReference type="OrthoDB" id="3160134at2759"/>
<feature type="region of interest" description="Disordered" evidence="1">
    <location>
        <begin position="444"/>
        <end position="477"/>
    </location>
</feature>
<name>A0A0D2NSN2_HYPSF</name>
<sequence>MSQESASASSSGSETTPPGINSALASVVKVYVDSLIKDKSRFKKREPEEDSHSTERDYQTLGRMYGRQGDPFVKVDAIVNFGLKHETAEEDDENTEEHQETPENIRLLFGWTLLCSMIPEFCVQMLALAGLRGLRRAACQRIQDGASTARSDDSNGLKSSIPSYILFDTTQSLSPPIRQRNKLRNDRGFYHLATASLLCPVKYEDVPETYASITAGRLPITAIMLPRFLFPHDHVHDPADIAKDIFRGHVMLRAAKHILQGPTSALEGPGTHRGKQGNAAICSITTLTPHLIAYVATQVRFALSSTPSWVVKDGTFSYADFYRHIVELLDEDDEESSQIIKFYNHHVFGDKDPNVNTDLNLGAAEDDHITTRPDVLKPAGRTSQAAATVNNADIDDAMASMKGLQFGNMDMDIDEGDQALQENPISPDIPQGRKMYVAVPQHPPKLKNAEAGPSKPRGQAKEPAAAAAGGPKRKWEVGDQDAVKAKQVRNMYPGKDKPNDIRYKRYKSKGLVCVNQDIPLDVQQPVTACVECTKVKHKCEWPEFEGAAKDKVVKVKVKAKQAPKSKAEGKAATKPKSKRAPRPKKLPSEVHSSGEDKEGLQQETPRSPPAEPVQTILAMTPQTVPHAERDLY</sequence>
<evidence type="ECO:0000313" key="2">
    <source>
        <dbReference type="EMBL" id="KJA19626.1"/>
    </source>
</evidence>
<gene>
    <name evidence="2" type="ORF">HYPSUDRAFT_204370</name>
</gene>
<feature type="compositionally biased region" description="Low complexity" evidence="1">
    <location>
        <begin position="461"/>
        <end position="470"/>
    </location>
</feature>
<feature type="region of interest" description="Disordered" evidence="1">
    <location>
        <begin position="558"/>
        <end position="632"/>
    </location>
</feature>